<dbReference type="Proteomes" id="UP000290106">
    <property type="component" value="Unassembled WGS sequence"/>
</dbReference>
<dbReference type="EMBL" id="SDKC01000001">
    <property type="protein sequence ID" value="RXS76612.1"/>
    <property type="molecule type" value="Genomic_DNA"/>
</dbReference>
<gene>
    <name evidence="2" type="ORF">ETP43_01260</name>
</gene>
<dbReference type="Gene3D" id="1.10.260.40">
    <property type="entry name" value="lambda repressor-like DNA-binding domains"/>
    <property type="match status" value="1"/>
</dbReference>
<protein>
    <submittedName>
        <fullName evidence="2">XRE family transcriptional regulator</fullName>
    </submittedName>
</protein>
<dbReference type="InterPro" id="IPR010982">
    <property type="entry name" value="Lambda_DNA-bd_dom_sf"/>
</dbReference>
<evidence type="ECO:0000313" key="3">
    <source>
        <dbReference type="Proteomes" id="UP000290106"/>
    </source>
</evidence>
<dbReference type="Pfam" id="PF13443">
    <property type="entry name" value="HTH_26"/>
    <property type="match status" value="1"/>
</dbReference>
<sequence>MISYAPVWKTMKKKCISQYELLRRGIDNRTLDTLRKNGNMTLYTLEKICKALDCNPEEVVEFTDDDNSSERE</sequence>
<comment type="caution">
    <text evidence="2">The sequence shown here is derived from an EMBL/GenBank/DDBJ whole genome shotgun (WGS) entry which is preliminary data.</text>
</comment>
<accession>A0A4Q1RLJ9</accession>
<evidence type="ECO:0000259" key="1">
    <source>
        <dbReference type="Pfam" id="PF13443"/>
    </source>
</evidence>
<organism evidence="2 3">
    <name type="scientific">Blautia faecicola</name>
    <dbReference type="NCBI Taxonomy" id="2509240"/>
    <lineage>
        <taxon>Bacteria</taxon>
        <taxon>Bacillati</taxon>
        <taxon>Bacillota</taxon>
        <taxon>Clostridia</taxon>
        <taxon>Lachnospirales</taxon>
        <taxon>Lachnospiraceae</taxon>
        <taxon>Blautia</taxon>
    </lineage>
</organism>
<dbReference type="AlphaFoldDB" id="A0A4Q1RLJ9"/>
<dbReference type="OrthoDB" id="9807880at2"/>
<name>A0A4Q1RLJ9_9FIRM</name>
<evidence type="ECO:0000313" key="2">
    <source>
        <dbReference type="EMBL" id="RXS76612.1"/>
    </source>
</evidence>
<feature type="domain" description="HTH cro/C1-type" evidence="1">
    <location>
        <begin position="8"/>
        <end position="65"/>
    </location>
</feature>
<reference evidence="2 3" key="1">
    <citation type="submission" date="2019-01" db="EMBL/GenBank/DDBJ databases">
        <title>Blautia sp. nov. KGMB01111 isolated human feces.</title>
        <authorList>
            <person name="Park J.-E."/>
            <person name="Kim J.-S."/>
            <person name="Park S.-H."/>
        </authorList>
    </citation>
    <scope>NUCLEOTIDE SEQUENCE [LARGE SCALE GENOMIC DNA]</scope>
    <source>
        <strain evidence="2 3">KGMB01111</strain>
    </source>
</reference>
<keyword evidence="3" id="KW-1185">Reference proteome</keyword>
<dbReference type="SUPFAM" id="SSF47413">
    <property type="entry name" value="lambda repressor-like DNA-binding domains"/>
    <property type="match status" value="1"/>
</dbReference>
<proteinExistence type="predicted"/>
<dbReference type="InterPro" id="IPR001387">
    <property type="entry name" value="Cro/C1-type_HTH"/>
</dbReference>
<dbReference type="GO" id="GO:0003677">
    <property type="term" value="F:DNA binding"/>
    <property type="evidence" value="ECO:0007669"/>
    <property type="project" value="InterPro"/>
</dbReference>